<comment type="caution">
    <text evidence="1">The sequence shown here is derived from an EMBL/GenBank/DDBJ whole genome shotgun (WGS) entry which is preliminary data.</text>
</comment>
<dbReference type="Proteomes" id="UP000828941">
    <property type="component" value="Chromosome 13"/>
</dbReference>
<evidence type="ECO:0000313" key="1">
    <source>
        <dbReference type="EMBL" id="KAI4299850.1"/>
    </source>
</evidence>
<keyword evidence="2" id="KW-1185">Reference proteome</keyword>
<reference evidence="1 2" key="1">
    <citation type="journal article" date="2022" name="DNA Res.">
        <title>Chromosomal-level genome assembly of the orchid tree Bauhinia variegata (Leguminosae; Cercidoideae) supports the allotetraploid origin hypothesis of Bauhinia.</title>
        <authorList>
            <person name="Zhong Y."/>
            <person name="Chen Y."/>
            <person name="Zheng D."/>
            <person name="Pang J."/>
            <person name="Liu Y."/>
            <person name="Luo S."/>
            <person name="Meng S."/>
            <person name="Qian L."/>
            <person name="Wei D."/>
            <person name="Dai S."/>
            <person name="Zhou R."/>
        </authorList>
    </citation>
    <scope>NUCLEOTIDE SEQUENCE [LARGE SCALE GENOMIC DNA]</scope>
    <source>
        <strain evidence="1">BV-YZ2020</strain>
    </source>
</reference>
<protein>
    <submittedName>
        <fullName evidence="1">Uncharacterized protein</fullName>
    </submittedName>
</protein>
<proteinExistence type="predicted"/>
<organism evidence="1 2">
    <name type="scientific">Bauhinia variegata</name>
    <name type="common">Purple orchid tree</name>
    <name type="synonym">Phanera variegata</name>
    <dbReference type="NCBI Taxonomy" id="167791"/>
    <lineage>
        <taxon>Eukaryota</taxon>
        <taxon>Viridiplantae</taxon>
        <taxon>Streptophyta</taxon>
        <taxon>Embryophyta</taxon>
        <taxon>Tracheophyta</taxon>
        <taxon>Spermatophyta</taxon>
        <taxon>Magnoliopsida</taxon>
        <taxon>eudicotyledons</taxon>
        <taxon>Gunneridae</taxon>
        <taxon>Pentapetalae</taxon>
        <taxon>rosids</taxon>
        <taxon>fabids</taxon>
        <taxon>Fabales</taxon>
        <taxon>Fabaceae</taxon>
        <taxon>Cercidoideae</taxon>
        <taxon>Cercideae</taxon>
        <taxon>Bauhiniinae</taxon>
        <taxon>Bauhinia</taxon>
    </lineage>
</organism>
<dbReference type="EMBL" id="CM039438">
    <property type="protein sequence ID" value="KAI4299850.1"/>
    <property type="molecule type" value="Genomic_DNA"/>
</dbReference>
<evidence type="ECO:0000313" key="2">
    <source>
        <dbReference type="Proteomes" id="UP000828941"/>
    </source>
</evidence>
<accession>A0ACB9KRR8</accession>
<gene>
    <name evidence="1" type="ORF">L6164_033272</name>
</gene>
<sequence length="267" mass="28639">MENSHSLLVMLFFFLATLVALKPISASPPLPPPSPSPILSPPPSPPSLSLPPPSTPQQLNNIIDALIGTGDYSSWVSILATANPLALPLSATLFIPENNALNRRRPAVDPFLFPYHIVPQRLVFSDLLLFKANSRIPTLLPGNSITITNNSRSNFTIDNTPLTHFDLYTTANIAVHGVGAILDYSVYGDGLPLIRSPPPQAEKGGKANPPPSPPTRPEGILTPPFVPIGETTDVKSDAACSCTEVPLVFLIFLGVLAFKIQRIPLPR</sequence>
<name>A0ACB9KRR8_BAUVA</name>